<gene>
    <name evidence="4" type="ORF">ENT37_05470</name>
</gene>
<evidence type="ECO:0000313" key="4">
    <source>
        <dbReference type="EMBL" id="HGS21302.1"/>
    </source>
</evidence>
<dbReference type="PANTHER" id="PTHR43546">
    <property type="entry name" value="UPF0173 METAL-DEPENDENT HYDROLASE MJ1163-RELATED"/>
    <property type="match status" value="1"/>
</dbReference>
<dbReference type="InterPro" id="IPR050114">
    <property type="entry name" value="UPF0173_UPF0282_UlaG_hydrolase"/>
</dbReference>
<dbReference type="Gene3D" id="3.60.15.10">
    <property type="entry name" value="Ribonuclease Z/Hydroxyacylglutathione hydrolase-like"/>
    <property type="match status" value="1"/>
</dbReference>
<evidence type="ECO:0000256" key="2">
    <source>
        <dbReference type="HAMAP-Rule" id="MF_00457"/>
    </source>
</evidence>
<evidence type="ECO:0000259" key="3">
    <source>
        <dbReference type="SMART" id="SM00849"/>
    </source>
</evidence>
<comment type="caution">
    <text evidence="4">The sequence shown here is derived from an EMBL/GenBank/DDBJ whole genome shotgun (WGS) entry which is preliminary data.</text>
</comment>
<name>A0A7C4KGN3_9CHLR</name>
<reference evidence="4" key="1">
    <citation type="journal article" date="2020" name="mSystems">
        <title>Genome- and Community-Level Interaction Insights into Carbon Utilization and Element Cycling Functions of Hydrothermarchaeota in Hydrothermal Sediment.</title>
        <authorList>
            <person name="Zhou Z."/>
            <person name="Liu Y."/>
            <person name="Xu W."/>
            <person name="Pan J."/>
            <person name="Luo Z.H."/>
            <person name="Li M."/>
        </authorList>
    </citation>
    <scope>NUCLEOTIDE SEQUENCE [LARGE SCALE GENOMIC DNA]</scope>
    <source>
        <strain evidence="4">SpSt-573</strain>
    </source>
</reference>
<dbReference type="NCBIfam" id="NF001911">
    <property type="entry name" value="PRK00685.1"/>
    <property type="match status" value="1"/>
</dbReference>
<accession>A0A7C4KGN3</accession>
<protein>
    <recommendedName>
        <fullName evidence="2">UPF0173 metal-dependent hydrolase ENT37_05470</fullName>
    </recommendedName>
</protein>
<dbReference type="InterPro" id="IPR022877">
    <property type="entry name" value="UPF0173"/>
</dbReference>
<feature type="domain" description="Metallo-beta-lactamase" evidence="3">
    <location>
        <begin position="7"/>
        <end position="188"/>
    </location>
</feature>
<dbReference type="SUPFAM" id="SSF56281">
    <property type="entry name" value="Metallo-hydrolase/oxidoreductase"/>
    <property type="match status" value="1"/>
</dbReference>
<proteinExistence type="inferred from homology"/>
<dbReference type="EMBL" id="DSYK01000281">
    <property type="protein sequence ID" value="HGS21302.1"/>
    <property type="molecule type" value="Genomic_DNA"/>
</dbReference>
<sequence>MKLTWYGHATLGLETGGYRILVDPFFTGNPAASTTADKVLADFILVSHGHGDHVGDAEAIARRTGGLIISNAEIASWFAKKGLKSHGQHLGGGFTHPFGYLKLTFALHGSALPDGSNGGNPAGFLLTTHEGQKVYLAQDTGLFGDMKLIGDEGLELAVIPIGDNYTMGPDDALRAVELLRPKHVIPIHYNTFDLIKQDPIAWAQRVQQQTGVTVHLLKPGQSLSL</sequence>
<evidence type="ECO:0000256" key="1">
    <source>
        <dbReference type="ARBA" id="ARBA00022801"/>
    </source>
</evidence>
<dbReference type="AlphaFoldDB" id="A0A7C4KGN3"/>
<dbReference type="InterPro" id="IPR036866">
    <property type="entry name" value="RibonucZ/Hydroxyglut_hydro"/>
</dbReference>
<dbReference type="Pfam" id="PF12706">
    <property type="entry name" value="Lactamase_B_2"/>
    <property type="match status" value="1"/>
</dbReference>
<dbReference type="GO" id="GO:0016787">
    <property type="term" value="F:hydrolase activity"/>
    <property type="evidence" value="ECO:0007669"/>
    <property type="project" value="UniProtKB-UniRule"/>
</dbReference>
<dbReference type="InterPro" id="IPR001279">
    <property type="entry name" value="Metallo-B-lactamas"/>
</dbReference>
<dbReference type="SMART" id="SM00849">
    <property type="entry name" value="Lactamase_B"/>
    <property type="match status" value="1"/>
</dbReference>
<organism evidence="4">
    <name type="scientific">Anaerolinea thermolimosa</name>
    <dbReference type="NCBI Taxonomy" id="229919"/>
    <lineage>
        <taxon>Bacteria</taxon>
        <taxon>Bacillati</taxon>
        <taxon>Chloroflexota</taxon>
        <taxon>Anaerolineae</taxon>
        <taxon>Anaerolineales</taxon>
        <taxon>Anaerolineaceae</taxon>
        <taxon>Anaerolinea</taxon>
    </lineage>
</organism>
<comment type="similarity">
    <text evidence="2">Belongs to the UPF0173 family.</text>
</comment>
<dbReference type="HAMAP" id="MF_00457">
    <property type="entry name" value="UPF0173"/>
    <property type="match status" value="1"/>
</dbReference>
<dbReference type="PANTHER" id="PTHR43546:SF3">
    <property type="entry name" value="UPF0173 METAL-DEPENDENT HYDROLASE MJ1163"/>
    <property type="match status" value="1"/>
</dbReference>
<keyword evidence="1 2" id="KW-0378">Hydrolase</keyword>